<protein>
    <submittedName>
        <fullName evidence="1">Uncharacterized protein</fullName>
    </submittedName>
</protein>
<sequence>MGGVNVCACTSHMTLGINARVPQHGIKFLAIMNTAFNCLKPILRDSFVCPMVFEFDPFAVIQFFGE</sequence>
<proteinExistence type="predicted"/>
<name>A0A3M7RE99_BRAPC</name>
<dbReference type="EMBL" id="REGN01003578">
    <property type="protein sequence ID" value="RNA21856.1"/>
    <property type="molecule type" value="Genomic_DNA"/>
</dbReference>
<keyword evidence="2" id="KW-1185">Reference proteome</keyword>
<dbReference type="AlphaFoldDB" id="A0A3M7RE99"/>
<organism evidence="1 2">
    <name type="scientific">Brachionus plicatilis</name>
    <name type="common">Marine rotifer</name>
    <name type="synonym">Brachionus muelleri</name>
    <dbReference type="NCBI Taxonomy" id="10195"/>
    <lineage>
        <taxon>Eukaryota</taxon>
        <taxon>Metazoa</taxon>
        <taxon>Spiralia</taxon>
        <taxon>Gnathifera</taxon>
        <taxon>Rotifera</taxon>
        <taxon>Eurotatoria</taxon>
        <taxon>Monogononta</taxon>
        <taxon>Pseudotrocha</taxon>
        <taxon>Ploima</taxon>
        <taxon>Brachionidae</taxon>
        <taxon>Brachionus</taxon>
    </lineage>
</organism>
<evidence type="ECO:0000313" key="1">
    <source>
        <dbReference type="EMBL" id="RNA21856.1"/>
    </source>
</evidence>
<evidence type="ECO:0000313" key="2">
    <source>
        <dbReference type="Proteomes" id="UP000276133"/>
    </source>
</evidence>
<gene>
    <name evidence="1" type="ORF">BpHYR1_010192</name>
</gene>
<accession>A0A3M7RE99</accession>
<reference evidence="1 2" key="1">
    <citation type="journal article" date="2018" name="Sci. Rep.">
        <title>Genomic signatures of local adaptation to the degree of environmental predictability in rotifers.</title>
        <authorList>
            <person name="Franch-Gras L."/>
            <person name="Hahn C."/>
            <person name="Garcia-Roger E.M."/>
            <person name="Carmona M.J."/>
            <person name="Serra M."/>
            <person name="Gomez A."/>
        </authorList>
    </citation>
    <scope>NUCLEOTIDE SEQUENCE [LARGE SCALE GENOMIC DNA]</scope>
    <source>
        <strain evidence="1">HYR1</strain>
    </source>
</reference>
<comment type="caution">
    <text evidence="1">The sequence shown here is derived from an EMBL/GenBank/DDBJ whole genome shotgun (WGS) entry which is preliminary data.</text>
</comment>
<dbReference type="Proteomes" id="UP000276133">
    <property type="component" value="Unassembled WGS sequence"/>
</dbReference>